<comment type="caution">
    <text evidence="10">The sequence shown here is derived from an EMBL/GenBank/DDBJ whole genome shotgun (WGS) entry which is preliminary data.</text>
</comment>
<feature type="transmembrane region" description="Helical" evidence="8">
    <location>
        <begin position="274"/>
        <end position="293"/>
    </location>
</feature>
<dbReference type="InterPro" id="IPR024962">
    <property type="entry name" value="YukD-like"/>
</dbReference>
<accession>A0A1A3MYW1</accession>
<dbReference type="OrthoDB" id="4641759at2"/>
<feature type="domain" description="EccD-like transmembrane" evidence="9">
    <location>
        <begin position="141"/>
        <end position="491"/>
    </location>
</feature>
<dbReference type="EMBL" id="LZLR01000227">
    <property type="protein sequence ID" value="OBK15098.1"/>
    <property type="molecule type" value="Genomic_DNA"/>
</dbReference>
<dbReference type="InterPro" id="IPR044049">
    <property type="entry name" value="EccD_transm"/>
</dbReference>
<evidence type="ECO:0000256" key="7">
    <source>
        <dbReference type="SAM" id="MobiDB-lite"/>
    </source>
</evidence>
<keyword evidence="4 8" id="KW-0812">Transmembrane</keyword>
<dbReference type="Pfam" id="PF08817">
    <property type="entry name" value="YukD"/>
    <property type="match status" value="1"/>
</dbReference>
<evidence type="ECO:0000256" key="2">
    <source>
        <dbReference type="ARBA" id="ARBA00006162"/>
    </source>
</evidence>
<evidence type="ECO:0000256" key="8">
    <source>
        <dbReference type="SAM" id="Phobius"/>
    </source>
</evidence>
<evidence type="ECO:0000259" key="9">
    <source>
        <dbReference type="Pfam" id="PF19053"/>
    </source>
</evidence>
<dbReference type="GO" id="GO:0005886">
    <property type="term" value="C:plasma membrane"/>
    <property type="evidence" value="ECO:0007669"/>
    <property type="project" value="UniProtKB-SubCell"/>
</dbReference>
<comment type="similarity">
    <text evidence="2">Belongs to the EccD/Snm4 family.</text>
</comment>
<reference evidence="10 11" key="1">
    <citation type="submission" date="2016-06" db="EMBL/GenBank/DDBJ databases">
        <authorList>
            <person name="Kjaerup R.B."/>
            <person name="Dalgaard T.S."/>
            <person name="Juul-Madsen H.R."/>
        </authorList>
    </citation>
    <scope>NUCLEOTIDE SEQUENCE [LARGE SCALE GENOMIC DNA]</scope>
    <source>
        <strain evidence="10 11">1245335.1</strain>
    </source>
</reference>
<feature type="transmembrane region" description="Helical" evidence="8">
    <location>
        <begin position="355"/>
        <end position="372"/>
    </location>
</feature>
<evidence type="ECO:0000256" key="6">
    <source>
        <dbReference type="ARBA" id="ARBA00023136"/>
    </source>
</evidence>
<keyword evidence="5 8" id="KW-1133">Transmembrane helix</keyword>
<feature type="transmembrane region" description="Helical" evidence="8">
    <location>
        <begin position="140"/>
        <end position="161"/>
    </location>
</feature>
<dbReference type="RefSeq" id="WP_065038043.1">
    <property type="nucleotide sequence ID" value="NZ_LZLR01000227.1"/>
</dbReference>
<feature type="transmembrane region" description="Helical" evidence="8">
    <location>
        <begin position="248"/>
        <end position="268"/>
    </location>
</feature>
<feature type="transmembrane region" description="Helical" evidence="8">
    <location>
        <begin position="222"/>
        <end position="241"/>
    </location>
</feature>
<evidence type="ECO:0000313" key="11">
    <source>
        <dbReference type="Proteomes" id="UP000093819"/>
    </source>
</evidence>
<organism evidence="10 11">
    <name type="scientific">Mycobacterium asiaticum</name>
    <dbReference type="NCBI Taxonomy" id="1790"/>
    <lineage>
        <taxon>Bacteria</taxon>
        <taxon>Bacillati</taxon>
        <taxon>Actinomycetota</taxon>
        <taxon>Actinomycetes</taxon>
        <taxon>Mycobacteriales</taxon>
        <taxon>Mycobacteriaceae</taxon>
        <taxon>Mycobacterium</taxon>
    </lineage>
</organism>
<evidence type="ECO:0000256" key="4">
    <source>
        <dbReference type="ARBA" id="ARBA00022692"/>
    </source>
</evidence>
<feature type="region of interest" description="Disordered" evidence="7">
    <location>
        <begin position="316"/>
        <end position="338"/>
    </location>
</feature>
<evidence type="ECO:0000256" key="5">
    <source>
        <dbReference type="ARBA" id="ARBA00022989"/>
    </source>
</evidence>
<feature type="transmembrane region" description="Helical" evidence="8">
    <location>
        <begin position="167"/>
        <end position="184"/>
    </location>
</feature>
<dbReference type="Pfam" id="PF19053">
    <property type="entry name" value="EccD"/>
    <property type="match status" value="1"/>
</dbReference>
<feature type="transmembrane region" description="Helical" evidence="8">
    <location>
        <begin position="378"/>
        <end position="396"/>
    </location>
</feature>
<keyword evidence="6 8" id="KW-0472">Membrane</keyword>
<feature type="transmembrane region" description="Helical" evidence="8">
    <location>
        <begin position="466"/>
        <end position="489"/>
    </location>
</feature>
<comment type="subcellular location">
    <subcellularLocation>
        <location evidence="1">Cell membrane</location>
        <topology evidence="1">Multi-pass membrane protein</topology>
    </subcellularLocation>
</comment>
<dbReference type="Proteomes" id="UP000093819">
    <property type="component" value="Unassembled WGS sequence"/>
</dbReference>
<feature type="transmembrane region" description="Helical" evidence="8">
    <location>
        <begin position="432"/>
        <end position="454"/>
    </location>
</feature>
<proteinExistence type="inferred from homology"/>
<evidence type="ECO:0000313" key="10">
    <source>
        <dbReference type="EMBL" id="OBK15098.1"/>
    </source>
</evidence>
<evidence type="ECO:0000256" key="3">
    <source>
        <dbReference type="ARBA" id="ARBA00022475"/>
    </source>
</evidence>
<evidence type="ECO:0000256" key="1">
    <source>
        <dbReference type="ARBA" id="ARBA00004651"/>
    </source>
</evidence>
<gene>
    <name evidence="10" type="ORF">A5635_00380</name>
</gene>
<dbReference type="NCBIfam" id="TIGR03920">
    <property type="entry name" value="T7SS_EccD"/>
    <property type="match status" value="1"/>
</dbReference>
<dbReference type="AlphaFoldDB" id="A0A1A3MYW1"/>
<dbReference type="Gene3D" id="3.10.20.90">
    <property type="entry name" value="Phosphatidylinositol 3-kinase Catalytic Subunit, Chain A, domain 1"/>
    <property type="match status" value="1"/>
</dbReference>
<dbReference type="InterPro" id="IPR006707">
    <property type="entry name" value="T7SS_EccD"/>
</dbReference>
<feature type="transmembrane region" description="Helical" evidence="8">
    <location>
        <begin position="408"/>
        <end position="426"/>
    </location>
</feature>
<sequence length="494" mass="51855">MTGVNELRRFRVISAAPEHIQVSVFGGRTQLDIALPLDIPVSSFVPDLARLVRSRDNERGSEAVAKDERRTFWVLSRFADDAVLPPDRTLREAGVANGELLRLTSQRALSPPTLYDDVVDAVGRLNKAAYAAWDAVAARWMAFAGVHLIALALVYCVVGRVAAANHYVIVGLAGAVVLALVGGATMAHRSYGLDDVAAALGWAAIPLTAGVALAVLGPYGHYGLAAACLTALVSCAVYGRVVGAGRWAYLAGVVLFALVGAAMLAQALHVRADIVFVVATVVVLLACLLVPHLTARLSRFETPTVVVETNREDWDFENPFEPGASSKKRDGDSGTAMPTAEQVWTKAKRAAITRAALLFGLAAAATVYVTLLSHGRDVLDWPVFGFALACAAVLALRSRNFDTWFERAAVAVPAIAVLLVVCMAAQQGPGPMPAVALGVLLAVAVGAALAGLSGSSGDGPRRSGTLLSYLDYVAVGSLIPLALWAVGVYQRLGF</sequence>
<dbReference type="PIRSF" id="PIRSF017804">
    <property type="entry name" value="Secretion_EccD1"/>
    <property type="match status" value="1"/>
</dbReference>
<name>A0A1A3MYW1_MYCAS</name>
<feature type="transmembrane region" description="Helical" evidence="8">
    <location>
        <begin position="196"/>
        <end position="216"/>
    </location>
</feature>
<keyword evidence="3" id="KW-1003">Cell membrane</keyword>
<protein>
    <submittedName>
        <fullName evidence="10">Type VII secretion integral membrane protein EccD</fullName>
    </submittedName>
</protein>